<dbReference type="Pfam" id="PF23222">
    <property type="entry name" value="RRM_PARP14_1"/>
    <property type="match status" value="1"/>
</dbReference>
<dbReference type="InterPro" id="IPR057051">
    <property type="entry name" value="PARP14_RPM_1"/>
</dbReference>
<accession>A0A212CIT8</accession>
<evidence type="ECO:0000256" key="1">
    <source>
        <dbReference type="SAM" id="MobiDB-lite"/>
    </source>
</evidence>
<dbReference type="Proteomes" id="UP000242450">
    <property type="component" value="Chromosome 19"/>
</dbReference>
<comment type="caution">
    <text evidence="3">The sequence shown here is derived from an EMBL/GenBank/DDBJ whole genome shotgun (WGS) entry which is preliminary data.</text>
</comment>
<protein>
    <submittedName>
        <fullName evidence="3">DTX3L</fullName>
    </submittedName>
</protein>
<organism evidence="3 4">
    <name type="scientific">Cervus elaphus hippelaphus</name>
    <name type="common">European red deer</name>
    <dbReference type="NCBI Taxonomy" id="46360"/>
    <lineage>
        <taxon>Eukaryota</taxon>
        <taxon>Metazoa</taxon>
        <taxon>Chordata</taxon>
        <taxon>Craniata</taxon>
        <taxon>Vertebrata</taxon>
        <taxon>Euteleostomi</taxon>
        <taxon>Mammalia</taxon>
        <taxon>Eutheria</taxon>
        <taxon>Laurasiatheria</taxon>
        <taxon>Artiodactyla</taxon>
        <taxon>Ruminantia</taxon>
        <taxon>Pecora</taxon>
        <taxon>Cervidae</taxon>
        <taxon>Cervinae</taxon>
        <taxon>Cervus</taxon>
    </lineage>
</organism>
<reference evidence="3 4" key="1">
    <citation type="journal article" date="2018" name="Mol. Genet. Genomics">
        <title>The red deer Cervus elaphus genome CerEla1.0: sequencing, annotating, genes, and chromosomes.</title>
        <authorList>
            <person name="Bana N.A."/>
            <person name="Nyiri A."/>
            <person name="Nagy J."/>
            <person name="Frank K."/>
            <person name="Nagy T."/>
            <person name="Steger V."/>
            <person name="Schiller M."/>
            <person name="Lakatos P."/>
            <person name="Sugar L."/>
            <person name="Horn P."/>
            <person name="Barta E."/>
            <person name="Orosz L."/>
        </authorList>
    </citation>
    <scope>NUCLEOTIDE SEQUENCE [LARGE SCALE GENOMIC DNA]</scope>
    <source>
        <strain evidence="3">Hungarian</strain>
    </source>
</reference>
<evidence type="ECO:0000259" key="2">
    <source>
        <dbReference type="Pfam" id="PF23222"/>
    </source>
</evidence>
<dbReference type="AlphaFoldDB" id="A0A212CIT8"/>
<sequence>MASSLCPPSPLLVRVFHPGTRLQWKLEKYFQSRESGGGECTVRALDRSDPNSNTFRVQFLQRAGELRAGAGGQSPSPEGPPGRSMQTQFKLI</sequence>
<feature type="domain" description="PAR14-like first RRM" evidence="2">
    <location>
        <begin position="18"/>
        <end position="63"/>
    </location>
</feature>
<gene>
    <name evidence="3" type="ORF">Celaphus_00012700</name>
</gene>
<proteinExistence type="predicted"/>
<keyword evidence="4" id="KW-1185">Reference proteome</keyword>
<evidence type="ECO:0000313" key="3">
    <source>
        <dbReference type="EMBL" id="OWK05966.1"/>
    </source>
</evidence>
<evidence type="ECO:0000313" key="4">
    <source>
        <dbReference type="Proteomes" id="UP000242450"/>
    </source>
</evidence>
<dbReference type="OrthoDB" id="527344at2759"/>
<feature type="region of interest" description="Disordered" evidence="1">
    <location>
        <begin position="66"/>
        <end position="92"/>
    </location>
</feature>
<name>A0A212CIT8_CEREH</name>
<dbReference type="EMBL" id="MKHE01000019">
    <property type="protein sequence ID" value="OWK05966.1"/>
    <property type="molecule type" value="Genomic_DNA"/>
</dbReference>